<accession>A0A084WK97</accession>
<dbReference type="EMBL" id="KE525349">
    <property type="protein sequence ID" value="KFB50641.1"/>
    <property type="molecule type" value="Genomic_DNA"/>
</dbReference>
<gene>
    <name evidence="1" type="ORF">ZHAS_00018674</name>
</gene>
<proteinExistence type="predicted"/>
<organism evidence="1">
    <name type="scientific">Anopheles sinensis</name>
    <name type="common">Mosquito</name>
    <dbReference type="NCBI Taxonomy" id="74873"/>
    <lineage>
        <taxon>Eukaryota</taxon>
        <taxon>Metazoa</taxon>
        <taxon>Ecdysozoa</taxon>
        <taxon>Arthropoda</taxon>
        <taxon>Hexapoda</taxon>
        <taxon>Insecta</taxon>
        <taxon>Pterygota</taxon>
        <taxon>Neoptera</taxon>
        <taxon>Endopterygota</taxon>
        <taxon>Diptera</taxon>
        <taxon>Nematocera</taxon>
        <taxon>Culicoidea</taxon>
        <taxon>Culicidae</taxon>
        <taxon>Anophelinae</taxon>
        <taxon>Anopheles</taxon>
    </lineage>
</organism>
<dbReference type="AlphaFoldDB" id="A0A084WK97"/>
<dbReference type="Proteomes" id="UP000030765">
    <property type="component" value="Unassembled WGS sequence"/>
</dbReference>
<dbReference type="EMBL" id="ATLV01024101">
    <property type="status" value="NOT_ANNOTATED_CDS"/>
    <property type="molecule type" value="Genomic_DNA"/>
</dbReference>
<evidence type="ECO:0000313" key="3">
    <source>
        <dbReference type="Proteomes" id="UP000030765"/>
    </source>
</evidence>
<name>A0A084WK97_ANOSI</name>
<reference evidence="2" key="2">
    <citation type="submission" date="2020-05" db="UniProtKB">
        <authorList>
            <consortium name="EnsemblMetazoa"/>
        </authorList>
    </citation>
    <scope>IDENTIFICATION</scope>
</reference>
<dbReference type="VEuPathDB" id="VectorBase:ASIC018674"/>
<evidence type="ECO:0000313" key="2">
    <source>
        <dbReference type="EnsemblMetazoa" id="ASIC018674-PA"/>
    </source>
</evidence>
<evidence type="ECO:0000313" key="1">
    <source>
        <dbReference type="EMBL" id="KFB50641.1"/>
    </source>
</evidence>
<protein>
    <submittedName>
        <fullName evidence="1 2">Nuclease</fullName>
    </submittedName>
</protein>
<keyword evidence="3" id="KW-1185">Reference proteome</keyword>
<sequence>MSRFHYYLFDNGVSKFGMQSTIVSYQAKTAGVCNGNNTNWRQQDNMCAAITEHALDCDKANLLLLMLATHDTAFYSER</sequence>
<reference evidence="1 3" key="1">
    <citation type="journal article" date="2014" name="BMC Genomics">
        <title>Genome sequence of Anopheles sinensis provides insight into genetics basis of mosquito competence for malaria parasites.</title>
        <authorList>
            <person name="Zhou D."/>
            <person name="Zhang D."/>
            <person name="Ding G."/>
            <person name="Shi L."/>
            <person name="Hou Q."/>
            <person name="Ye Y."/>
            <person name="Xu Y."/>
            <person name="Zhou H."/>
            <person name="Xiong C."/>
            <person name="Li S."/>
            <person name="Yu J."/>
            <person name="Hong S."/>
            <person name="Yu X."/>
            <person name="Zou P."/>
            <person name="Chen C."/>
            <person name="Chang X."/>
            <person name="Wang W."/>
            <person name="Lv Y."/>
            <person name="Sun Y."/>
            <person name="Ma L."/>
            <person name="Shen B."/>
            <person name="Zhu C."/>
        </authorList>
    </citation>
    <scope>NUCLEOTIDE SEQUENCE [LARGE SCALE GENOMIC DNA]</scope>
</reference>
<dbReference type="EnsemblMetazoa" id="ASIC018674-RA">
    <property type="protein sequence ID" value="ASIC018674-PA"/>
    <property type="gene ID" value="ASIC018674"/>
</dbReference>